<dbReference type="InterPro" id="IPR029058">
    <property type="entry name" value="AB_hydrolase_fold"/>
</dbReference>
<keyword evidence="2" id="KW-1185">Reference proteome</keyword>
<reference evidence="1" key="2">
    <citation type="submission" date="2020-09" db="EMBL/GenBank/DDBJ databases">
        <authorList>
            <person name="Sun Q."/>
            <person name="Ohkuma M."/>
        </authorList>
    </citation>
    <scope>NUCLEOTIDE SEQUENCE</scope>
    <source>
        <strain evidence="1">JCM 15325</strain>
    </source>
</reference>
<dbReference type="PANTHER" id="PTHR48098">
    <property type="entry name" value="ENTEROCHELIN ESTERASE-RELATED"/>
    <property type="match status" value="1"/>
</dbReference>
<name>A0A917VYN6_9BACL</name>
<evidence type="ECO:0008006" key="3">
    <source>
        <dbReference type="Google" id="ProtNLM"/>
    </source>
</evidence>
<dbReference type="Gene3D" id="3.40.50.1820">
    <property type="entry name" value="alpha/beta hydrolase"/>
    <property type="match status" value="1"/>
</dbReference>
<dbReference type="PANTHER" id="PTHR48098:SF3">
    <property type="entry name" value="IRON(III) ENTEROBACTIN ESTERASE"/>
    <property type="match status" value="1"/>
</dbReference>
<proteinExistence type="predicted"/>
<dbReference type="AlphaFoldDB" id="A0A917VYN6"/>
<gene>
    <name evidence="1" type="primary">yjcH</name>
    <name evidence="1" type="ORF">GCM10007968_07100</name>
</gene>
<dbReference type="InterPro" id="IPR050583">
    <property type="entry name" value="Mycobacterial_A85_antigen"/>
</dbReference>
<evidence type="ECO:0000313" key="1">
    <source>
        <dbReference type="EMBL" id="GGL45561.1"/>
    </source>
</evidence>
<reference evidence="1" key="1">
    <citation type="journal article" date="2014" name="Int. J. Syst. Evol. Microbiol.">
        <title>Complete genome sequence of Corynebacterium casei LMG S-19264T (=DSM 44701T), isolated from a smear-ripened cheese.</title>
        <authorList>
            <consortium name="US DOE Joint Genome Institute (JGI-PGF)"/>
            <person name="Walter F."/>
            <person name="Albersmeier A."/>
            <person name="Kalinowski J."/>
            <person name="Ruckert C."/>
        </authorList>
    </citation>
    <scope>NUCLEOTIDE SEQUENCE</scope>
    <source>
        <strain evidence="1">JCM 15325</strain>
    </source>
</reference>
<accession>A0A917VYN6</accession>
<dbReference type="RefSeq" id="WP_188801693.1">
    <property type="nucleotide sequence ID" value="NZ_BMOK01000002.1"/>
</dbReference>
<dbReference type="Proteomes" id="UP000654670">
    <property type="component" value="Unassembled WGS sequence"/>
</dbReference>
<dbReference type="InterPro" id="IPR000801">
    <property type="entry name" value="Esterase-like"/>
</dbReference>
<comment type="caution">
    <text evidence="1">The sequence shown here is derived from an EMBL/GenBank/DDBJ whole genome shotgun (WGS) entry which is preliminary data.</text>
</comment>
<sequence>MKLQGKMSDMAVESKFLMRTLPVIRYLPPGYDPDRKYPLLIAQDGRDYLQIGRLFSTADEWISKTIIRPMVVVAIPYENPKSRWQLYHPDGSMRPSYLRALSEEVVPRITEQISIDSDPESRTLIGDSLGGTVSLMAALGRPDLFHGVIMQSPYVNEQIIEQIRSAGAVRTLSIYHSIGRGETAVRTTRGTVENFLRPNQVLHQTLSTYKPSHYTFHELDGDHTWRSWKPDVRSALLERFSV</sequence>
<protein>
    <recommendedName>
        <fullName evidence="3">Enterochelin esterase</fullName>
    </recommendedName>
</protein>
<dbReference type="Pfam" id="PF00756">
    <property type="entry name" value="Esterase"/>
    <property type="match status" value="1"/>
</dbReference>
<dbReference type="EMBL" id="BMOK01000002">
    <property type="protein sequence ID" value="GGL45561.1"/>
    <property type="molecule type" value="Genomic_DNA"/>
</dbReference>
<evidence type="ECO:0000313" key="2">
    <source>
        <dbReference type="Proteomes" id="UP000654670"/>
    </source>
</evidence>
<organism evidence="1 2">
    <name type="scientific">Sporolactobacillus putidus</name>
    <dbReference type="NCBI Taxonomy" id="492735"/>
    <lineage>
        <taxon>Bacteria</taxon>
        <taxon>Bacillati</taxon>
        <taxon>Bacillota</taxon>
        <taxon>Bacilli</taxon>
        <taxon>Bacillales</taxon>
        <taxon>Sporolactobacillaceae</taxon>
        <taxon>Sporolactobacillus</taxon>
    </lineage>
</organism>
<dbReference type="SUPFAM" id="SSF53474">
    <property type="entry name" value="alpha/beta-Hydrolases"/>
    <property type="match status" value="1"/>
</dbReference>